<dbReference type="AlphaFoldDB" id="A0A9X1HJX9"/>
<dbReference type="InterPro" id="IPR036388">
    <property type="entry name" value="WH-like_DNA-bd_sf"/>
</dbReference>
<name>A0A9X1HJX9_9BACT</name>
<dbReference type="GO" id="GO:0003700">
    <property type="term" value="F:DNA-binding transcription factor activity"/>
    <property type="evidence" value="ECO:0007669"/>
    <property type="project" value="InterPro"/>
</dbReference>
<proteinExistence type="predicted"/>
<dbReference type="SUPFAM" id="SSF46785">
    <property type="entry name" value="Winged helix' DNA-binding domain"/>
    <property type="match status" value="1"/>
</dbReference>
<organism evidence="2 3">
    <name type="scientific">Fulvivirga sedimenti</name>
    <dbReference type="NCBI Taxonomy" id="2879465"/>
    <lineage>
        <taxon>Bacteria</taxon>
        <taxon>Pseudomonadati</taxon>
        <taxon>Bacteroidota</taxon>
        <taxon>Cytophagia</taxon>
        <taxon>Cytophagales</taxon>
        <taxon>Fulvivirgaceae</taxon>
        <taxon>Fulvivirga</taxon>
    </lineage>
</organism>
<dbReference type="PROSITE" id="PS50995">
    <property type="entry name" value="HTH_MARR_2"/>
    <property type="match status" value="1"/>
</dbReference>
<dbReference type="Proteomes" id="UP001139409">
    <property type="component" value="Unassembled WGS sequence"/>
</dbReference>
<reference evidence="2" key="1">
    <citation type="submission" date="2021-09" db="EMBL/GenBank/DDBJ databases">
        <title>Fulvivirga sp. isolated from coastal sediment.</title>
        <authorList>
            <person name="Yu H."/>
        </authorList>
    </citation>
    <scope>NUCLEOTIDE SEQUENCE</scope>
    <source>
        <strain evidence="2">1062</strain>
    </source>
</reference>
<accession>A0A9X1HJX9</accession>
<dbReference type="GO" id="GO:0006950">
    <property type="term" value="P:response to stress"/>
    <property type="evidence" value="ECO:0007669"/>
    <property type="project" value="TreeGrafter"/>
</dbReference>
<dbReference type="EMBL" id="JAIXNE010000001">
    <property type="protein sequence ID" value="MCA6073539.1"/>
    <property type="molecule type" value="Genomic_DNA"/>
</dbReference>
<evidence type="ECO:0000313" key="2">
    <source>
        <dbReference type="EMBL" id="MCA6073539.1"/>
    </source>
</evidence>
<dbReference type="InterPro" id="IPR036390">
    <property type="entry name" value="WH_DNA-bd_sf"/>
</dbReference>
<dbReference type="PRINTS" id="PR00598">
    <property type="entry name" value="HTHMARR"/>
</dbReference>
<evidence type="ECO:0000259" key="1">
    <source>
        <dbReference type="PROSITE" id="PS50995"/>
    </source>
</evidence>
<dbReference type="PANTHER" id="PTHR33164:SF99">
    <property type="entry name" value="MARR FAMILY REGULATORY PROTEIN"/>
    <property type="match status" value="1"/>
</dbReference>
<sequence>MGLAEDIKQTKFISERQKGLLNLIYTYNTVINEMNDYFKEHDITRQQYNVLRILRGQYPKPASINLLKERMLDKMSDTSRIVKRLEKKKLVKREESDADRRAVEITITKSGLKLLEDTDNTVSGFSHLLDNLTDKEAVQLNTLLDKIRG</sequence>
<dbReference type="InterPro" id="IPR000835">
    <property type="entry name" value="HTH_MarR-typ"/>
</dbReference>
<dbReference type="Pfam" id="PF12802">
    <property type="entry name" value="MarR_2"/>
    <property type="match status" value="1"/>
</dbReference>
<keyword evidence="3" id="KW-1185">Reference proteome</keyword>
<gene>
    <name evidence="2" type="ORF">LDX50_01610</name>
</gene>
<comment type="caution">
    <text evidence="2">The sequence shown here is derived from an EMBL/GenBank/DDBJ whole genome shotgun (WGS) entry which is preliminary data.</text>
</comment>
<evidence type="ECO:0000313" key="3">
    <source>
        <dbReference type="Proteomes" id="UP001139409"/>
    </source>
</evidence>
<protein>
    <submittedName>
        <fullName evidence="2">MarR family transcriptional regulator</fullName>
    </submittedName>
</protein>
<dbReference type="Gene3D" id="1.10.10.10">
    <property type="entry name" value="Winged helix-like DNA-binding domain superfamily/Winged helix DNA-binding domain"/>
    <property type="match status" value="1"/>
</dbReference>
<dbReference type="SMART" id="SM00347">
    <property type="entry name" value="HTH_MARR"/>
    <property type="match status" value="1"/>
</dbReference>
<feature type="domain" description="HTH marR-type" evidence="1">
    <location>
        <begin position="17"/>
        <end position="149"/>
    </location>
</feature>
<dbReference type="RefSeq" id="WP_225696654.1">
    <property type="nucleotide sequence ID" value="NZ_JAIXNE010000001.1"/>
</dbReference>
<dbReference type="InterPro" id="IPR039422">
    <property type="entry name" value="MarR/SlyA-like"/>
</dbReference>
<dbReference type="PANTHER" id="PTHR33164">
    <property type="entry name" value="TRANSCRIPTIONAL REGULATOR, MARR FAMILY"/>
    <property type="match status" value="1"/>
</dbReference>